<organism evidence="1 2">
    <name type="scientific">Mauremys mutica</name>
    <name type="common">yellowpond turtle</name>
    <dbReference type="NCBI Taxonomy" id="74926"/>
    <lineage>
        <taxon>Eukaryota</taxon>
        <taxon>Metazoa</taxon>
        <taxon>Chordata</taxon>
        <taxon>Craniata</taxon>
        <taxon>Vertebrata</taxon>
        <taxon>Euteleostomi</taxon>
        <taxon>Archelosauria</taxon>
        <taxon>Testudinata</taxon>
        <taxon>Testudines</taxon>
        <taxon>Cryptodira</taxon>
        <taxon>Durocryptodira</taxon>
        <taxon>Testudinoidea</taxon>
        <taxon>Geoemydidae</taxon>
        <taxon>Geoemydinae</taxon>
        <taxon>Mauremys</taxon>
    </lineage>
</organism>
<accession>A0A9D4B4X0</accession>
<evidence type="ECO:0000313" key="1">
    <source>
        <dbReference type="EMBL" id="KAH1180554.1"/>
    </source>
</evidence>
<gene>
    <name evidence="1" type="ORF">KIL84_009390</name>
</gene>
<sequence>MRGGGVGFARLARPKGTVLTFQPDRVAHGRENSALGFLLQAHNFCLSSCMGCRRSPVRSLFQLAARAPSCCLLLLPLAITTPPALSGVSVQTPLHLHHSAPPLAPSSDAFTARTVGCIHESSNSAQLGRSVHAAQLPERDGAEKLGSHPFLPQLLGPGARAGDSHPASSGRWEAWLTQLTGSGPWWQQMSCVRSRLRPEGCLGARAQAGYAYEACGAAAVSQL</sequence>
<comment type="caution">
    <text evidence="1">The sequence shown here is derived from an EMBL/GenBank/DDBJ whole genome shotgun (WGS) entry which is preliminary data.</text>
</comment>
<dbReference type="AlphaFoldDB" id="A0A9D4B4X0"/>
<dbReference type="EMBL" id="JAHDVG010000470">
    <property type="protein sequence ID" value="KAH1180554.1"/>
    <property type="molecule type" value="Genomic_DNA"/>
</dbReference>
<evidence type="ECO:0000313" key="2">
    <source>
        <dbReference type="Proteomes" id="UP000827986"/>
    </source>
</evidence>
<reference evidence="1" key="1">
    <citation type="submission" date="2021-09" db="EMBL/GenBank/DDBJ databases">
        <title>The genome of Mauremys mutica provides insights into the evolution of semi-aquatic lifestyle.</title>
        <authorList>
            <person name="Gong S."/>
            <person name="Gao Y."/>
        </authorList>
    </citation>
    <scope>NUCLEOTIDE SEQUENCE</scope>
    <source>
        <strain evidence="1">MM-2020</strain>
        <tissue evidence="1">Muscle</tissue>
    </source>
</reference>
<keyword evidence="2" id="KW-1185">Reference proteome</keyword>
<proteinExistence type="predicted"/>
<name>A0A9D4B4X0_9SAUR</name>
<protein>
    <submittedName>
        <fullName evidence="1">Uncharacterized protein</fullName>
    </submittedName>
</protein>
<dbReference type="Proteomes" id="UP000827986">
    <property type="component" value="Unassembled WGS sequence"/>
</dbReference>